<dbReference type="InterPro" id="IPR012337">
    <property type="entry name" value="RNaseH-like_sf"/>
</dbReference>
<dbReference type="Pfam" id="PF00665">
    <property type="entry name" value="rve"/>
    <property type="match status" value="1"/>
</dbReference>
<accession>A0A8B6C3I4</accession>
<evidence type="ECO:0000259" key="1">
    <source>
        <dbReference type="PROSITE" id="PS50994"/>
    </source>
</evidence>
<organism evidence="2 3">
    <name type="scientific">Mytilus galloprovincialis</name>
    <name type="common">Mediterranean mussel</name>
    <dbReference type="NCBI Taxonomy" id="29158"/>
    <lineage>
        <taxon>Eukaryota</taxon>
        <taxon>Metazoa</taxon>
        <taxon>Spiralia</taxon>
        <taxon>Lophotrochozoa</taxon>
        <taxon>Mollusca</taxon>
        <taxon>Bivalvia</taxon>
        <taxon>Autobranchia</taxon>
        <taxon>Pteriomorphia</taxon>
        <taxon>Mytilida</taxon>
        <taxon>Mytiloidea</taxon>
        <taxon>Mytilidae</taxon>
        <taxon>Mytilinae</taxon>
        <taxon>Mytilus</taxon>
    </lineage>
</organism>
<dbReference type="Proteomes" id="UP000596742">
    <property type="component" value="Unassembled WGS sequence"/>
</dbReference>
<dbReference type="InterPro" id="IPR036397">
    <property type="entry name" value="RNaseH_sf"/>
</dbReference>
<proteinExistence type="predicted"/>
<dbReference type="OrthoDB" id="10062030at2759"/>
<protein>
    <recommendedName>
        <fullName evidence="1">Integrase catalytic domain-containing protein</fullName>
    </recommendedName>
</protein>
<dbReference type="InterPro" id="IPR050951">
    <property type="entry name" value="Retrovirus_Pol_polyprotein"/>
</dbReference>
<evidence type="ECO:0000313" key="2">
    <source>
        <dbReference type="EMBL" id="VDH98972.1"/>
    </source>
</evidence>
<keyword evidence="3" id="KW-1185">Reference proteome</keyword>
<dbReference type="PANTHER" id="PTHR37984">
    <property type="entry name" value="PROTEIN CBG26694"/>
    <property type="match status" value="1"/>
</dbReference>
<dbReference type="PROSITE" id="PS50994">
    <property type="entry name" value="INTEGRASE"/>
    <property type="match status" value="1"/>
</dbReference>
<dbReference type="PANTHER" id="PTHR37984:SF15">
    <property type="entry name" value="INTEGRASE CATALYTIC DOMAIN-CONTAINING PROTEIN"/>
    <property type="match status" value="1"/>
</dbReference>
<dbReference type="SUPFAM" id="SSF53098">
    <property type="entry name" value="Ribonuclease H-like"/>
    <property type="match status" value="1"/>
</dbReference>
<name>A0A8B6C3I4_MYTGA</name>
<dbReference type="AlphaFoldDB" id="A0A8B6C3I4"/>
<reference evidence="2" key="1">
    <citation type="submission" date="2018-11" db="EMBL/GenBank/DDBJ databases">
        <authorList>
            <person name="Alioto T."/>
            <person name="Alioto T."/>
        </authorList>
    </citation>
    <scope>NUCLEOTIDE SEQUENCE</scope>
</reference>
<gene>
    <name evidence="2" type="ORF">MGAL_10B093546</name>
</gene>
<dbReference type="EMBL" id="UYJE01001074">
    <property type="protein sequence ID" value="VDH98972.1"/>
    <property type="molecule type" value="Genomic_DNA"/>
</dbReference>
<feature type="domain" description="Integrase catalytic" evidence="1">
    <location>
        <begin position="9"/>
        <end position="174"/>
    </location>
</feature>
<dbReference type="FunFam" id="3.30.420.10:FF:000032">
    <property type="entry name" value="Retrovirus-related Pol polyprotein from transposon 297-like Protein"/>
    <property type="match status" value="1"/>
</dbReference>
<dbReference type="InterPro" id="IPR001584">
    <property type="entry name" value="Integrase_cat-core"/>
</dbReference>
<evidence type="ECO:0000313" key="3">
    <source>
        <dbReference type="Proteomes" id="UP000596742"/>
    </source>
</evidence>
<dbReference type="Gene3D" id="3.30.420.10">
    <property type="entry name" value="Ribonuclease H-like superfamily/Ribonuclease H"/>
    <property type="match status" value="1"/>
</dbReference>
<dbReference type="GO" id="GO:0015074">
    <property type="term" value="P:DNA integration"/>
    <property type="evidence" value="ECO:0007669"/>
    <property type="project" value="InterPro"/>
</dbReference>
<dbReference type="GO" id="GO:0003676">
    <property type="term" value="F:nucleic acid binding"/>
    <property type="evidence" value="ECO:0007669"/>
    <property type="project" value="InterPro"/>
</dbReference>
<comment type="caution">
    <text evidence="2">The sequence shown here is derived from an EMBL/GenBank/DDBJ whole genome shotgun (WGS) entry which is preliminary data.</text>
</comment>
<sequence length="196" mass="22790">MRGMQKPDDQEMPSDEVVRFERIASDIAGPFPTSVNKNKYILVIRDYFSKLTEIYSMPDMRAGTVAYILFRAWVKRYGCPVEIHSDQGRQYESAVFRELCQLLKINKTRTTPLHPRSDGMIERMNRTVNDVLSKYIKKHQKDWDENLASFVMAYNGTPHESTAITPHCMIYGRAMSFPLNLMTETVSDDNEEDFIF</sequence>